<protein>
    <submittedName>
        <fullName evidence="2">Uncharacterized protein</fullName>
    </submittedName>
</protein>
<accession>A0ABR0T1Q9</accession>
<reference evidence="2 3" key="1">
    <citation type="submission" date="2024-01" db="EMBL/GenBank/DDBJ databases">
        <title>Complete genome of Cladobotryum mycophilum ATHUM6906.</title>
        <authorList>
            <person name="Christinaki A.C."/>
            <person name="Myridakis A.I."/>
            <person name="Kouvelis V.N."/>
        </authorList>
    </citation>
    <scope>NUCLEOTIDE SEQUENCE [LARGE SCALE GENOMIC DNA]</scope>
    <source>
        <strain evidence="2 3">ATHUM6906</strain>
    </source>
</reference>
<organism evidence="2 3">
    <name type="scientific">Cladobotryum mycophilum</name>
    <dbReference type="NCBI Taxonomy" id="491253"/>
    <lineage>
        <taxon>Eukaryota</taxon>
        <taxon>Fungi</taxon>
        <taxon>Dikarya</taxon>
        <taxon>Ascomycota</taxon>
        <taxon>Pezizomycotina</taxon>
        <taxon>Sordariomycetes</taxon>
        <taxon>Hypocreomycetidae</taxon>
        <taxon>Hypocreales</taxon>
        <taxon>Hypocreaceae</taxon>
        <taxon>Cladobotryum</taxon>
    </lineage>
</organism>
<keyword evidence="3" id="KW-1185">Reference proteome</keyword>
<dbReference type="Pfam" id="PF04032">
    <property type="entry name" value="Rpr2"/>
    <property type="match status" value="1"/>
</dbReference>
<evidence type="ECO:0000313" key="3">
    <source>
        <dbReference type="Proteomes" id="UP001338125"/>
    </source>
</evidence>
<feature type="compositionally biased region" description="Polar residues" evidence="1">
    <location>
        <begin position="164"/>
        <end position="174"/>
    </location>
</feature>
<dbReference type="EMBL" id="JAVFKD010000001">
    <property type="protein sequence ID" value="KAK5997906.1"/>
    <property type="molecule type" value="Genomic_DNA"/>
</dbReference>
<comment type="caution">
    <text evidence="2">The sequence shown here is derived from an EMBL/GenBank/DDBJ whole genome shotgun (WGS) entry which is preliminary data.</text>
</comment>
<evidence type="ECO:0000313" key="2">
    <source>
        <dbReference type="EMBL" id="KAK5997906.1"/>
    </source>
</evidence>
<proteinExistence type="predicted"/>
<sequence>MASAELTASLSYLTDAAHLLRTTAPETSAHLMSQQASLLYHNDIVPSDVQRQHVCGACGHIMIPGQGATLKLETQKALRRKNIAKKKIVTPSTGPSKVISCGFCDRVTKITLPVAERATRRKVTKAPTFSQNKPRAAEPQAPTTANASSKKRAKGRKAGLQALLSGQRQSNSLSLADFMQK</sequence>
<feature type="region of interest" description="Disordered" evidence="1">
    <location>
        <begin position="119"/>
        <end position="181"/>
    </location>
</feature>
<evidence type="ECO:0000256" key="1">
    <source>
        <dbReference type="SAM" id="MobiDB-lite"/>
    </source>
</evidence>
<dbReference type="Proteomes" id="UP001338125">
    <property type="component" value="Unassembled WGS sequence"/>
</dbReference>
<dbReference type="PANTHER" id="PTHR14742">
    <property type="entry name" value="RIBONUCLEASE P SUBUNIT P21"/>
    <property type="match status" value="1"/>
</dbReference>
<name>A0ABR0T1Q9_9HYPO</name>
<gene>
    <name evidence="2" type="ORF">PT974_00272</name>
</gene>
<dbReference type="InterPro" id="IPR007175">
    <property type="entry name" value="Rpr2/Snm1/Rpp21"/>
</dbReference>
<dbReference type="PANTHER" id="PTHR14742:SF3">
    <property type="entry name" value="RIBONUCLEASE MRP PROTEIN SUBUNIT SNM1"/>
    <property type="match status" value="1"/>
</dbReference>